<evidence type="ECO:0000256" key="2">
    <source>
        <dbReference type="ARBA" id="ARBA00022692"/>
    </source>
</evidence>
<dbReference type="Gene3D" id="3.40.50.300">
    <property type="entry name" value="P-loop containing nucleotide triphosphate hydrolases"/>
    <property type="match status" value="1"/>
</dbReference>
<dbReference type="PROSITE" id="PS50893">
    <property type="entry name" value="ABC_TRANSPORTER_2"/>
    <property type="match status" value="1"/>
</dbReference>
<evidence type="ECO:0000259" key="11">
    <source>
        <dbReference type="PROSITE" id="PS50990"/>
    </source>
</evidence>
<dbReference type="InterPro" id="IPR011527">
    <property type="entry name" value="ABC1_TM_dom"/>
</dbReference>
<keyword evidence="7 8" id="KW-0472">Membrane</keyword>
<dbReference type="InterPro" id="IPR005074">
    <property type="entry name" value="Peptidase_C39"/>
</dbReference>
<keyword evidence="13" id="KW-1185">Reference proteome</keyword>
<dbReference type="Gene3D" id="3.90.70.10">
    <property type="entry name" value="Cysteine proteinases"/>
    <property type="match status" value="1"/>
</dbReference>
<dbReference type="SUPFAM" id="SSF52540">
    <property type="entry name" value="P-loop containing nucleoside triphosphate hydrolases"/>
    <property type="match status" value="1"/>
</dbReference>
<dbReference type="Gene3D" id="1.20.1560.10">
    <property type="entry name" value="ABC transporter type 1, transmembrane domain"/>
    <property type="match status" value="1"/>
</dbReference>
<accession>A0ABT1D172</accession>
<feature type="domain" description="Peptidase C39" evidence="11">
    <location>
        <begin position="4"/>
        <end position="126"/>
    </location>
</feature>
<comment type="caution">
    <text evidence="12">The sequence shown here is derived from an EMBL/GenBank/DDBJ whole genome shotgun (WGS) entry which is preliminary data.</text>
</comment>
<reference evidence="12 13" key="1">
    <citation type="submission" date="2021-12" db="EMBL/GenBank/DDBJ databases">
        <title>Siccirubricoccus leaddurans sp. nov., a high concentration Zn2+ tolerance bacterium.</title>
        <authorList>
            <person name="Cao Y."/>
        </authorList>
    </citation>
    <scope>NUCLEOTIDE SEQUENCE [LARGE SCALE GENOMIC DNA]</scope>
    <source>
        <strain evidence="12 13">KC 17139</strain>
    </source>
</reference>
<evidence type="ECO:0000313" key="12">
    <source>
        <dbReference type="EMBL" id="MCO6415658.1"/>
    </source>
</evidence>
<sequence length="714" mass="78357">MAPELTALRCMFLVAMHHGLHLAPEELPAIDGPDMVPSVLRAMKKLGLQGRVLRHCDWAKAGALGTAYPAMAVRKDGSWVILVHVIPGADGRRSAAIVDPAEERQGMQLWPEERFTAEWTGTLILCKRVHALADEAQPFGLRWFLPEIIRQRRFFRGVAIAAILSSLIGFATPLMFQVMIDKVVTHHSWQTLYVVAAAFILLSGFDACFSYLRQRLMLLATNKIDARLGARTFQHLLGLPLHFFESNTAGVLVRHMQQTEKLRHFLTGRLFQAMLDAVALPVLLVALALYSGLLTAIVLGFSLAIAGVIAALVPGFRRRLDRLYQSEGSRQAYLVETLHNMRAVKSLVLEPVRQAAWEQKLVNAVRQQAEVGRIGIAGTVATNLLEKLMQISVLAIGAATVFEGSLSIGALVAFTMLSGRVTGPLVQMVALINEYQEAALSVRMLGHVMNAQPERRGQERLARPAITGALAFDQVTFRYPGAAMPALDRVSFQVEPGQVIGVVGRSGSGKTTLTRLIQAIHTPQSGLIRVGDMDLRHIELTHLRRGIGVVLQENLLFRGTIRENIAAARPDAPLHEVLEAARLAGADEFIERLPHSYDTLVEENAANFSGGQRQRLAIARALLPRPSLLIFDEATSALDPESEAIVQRNLARIAAGRTMIIVSHRLASLAGADAILVLDRGQVVDMAPHAALLQRCDIYRHLWQQQTQHLLAPA</sequence>
<keyword evidence="3" id="KW-0547">Nucleotide-binding</keyword>
<evidence type="ECO:0000256" key="5">
    <source>
        <dbReference type="ARBA" id="ARBA00022840"/>
    </source>
</evidence>
<dbReference type="CDD" id="cd18783">
    <property type="entry name" value="ABC_6TM_PrtD_LapB_HlyB_like"/>
    <property type="match status" value="1"/>
</dbReference>
<dbReference type="InterPro" id="IPR036640">
    <property type="entry name" value="ABC1_TM_sf"/>
</dbReference>
<dbReference type="InterPro" id="IPR003593">
    <property type="entry name" value="AAA+_ATPase"/>
</dbReference>
<dbReference type="PANTHER" id="PTHR43394">
    <property type="entry name" value="ATP-DEPENDENT PERMEASE MDL1, MITOCHONDRIAL"/>
    <property type="match status" value="1"/>
</dbReference>
<keyword evidence="4" id="KW-0378">Hydrolase</keyword>
<feature type="transmembrane region" description="Helical" evidence="8">
    <location>
        <begin position="192"/>
        <end position="212"/>
    </location>
</feature>
<proteinExistence type="predicted"/>
<dbReference type="InterPro" id="IPR027417">
    <property type="entry name" value="P-loop_NTPase"/>
</dbReference>
<dbReference type="Proteomes" id="UP001523392">
    <property type="component" value="Unassembled WGS sequence"/>
</dbReference>
<name>A0ABT1D172_9PROT</name>
<evidence type="ECO:0000256" key="1">
    <source>
        <dbReference type="ARBA" id="ARBA00004651"/>
    </source>
</evidence>
<evidence type="ECO:0000256" key="3">
    <source>
        <dbReference type="ARBA" id="ARBA00022741"/>
    </source>
</evidence>
<evidence type="ECO:0000313" key="13">
    <source>
        <dbReference type="Proteomes" id="UP001523392"/>
    </source>
</evidence>
<dbReference type="PROSITE" id="PS00211">
    <property type="entry name" value="ABC_TRANSPORTER_1"/>
    <property type="match status" value="1"/>
</dbReference>
<dbReference type="SUPFAM" id="SSF90123">
    <property type="entry name" value="ABC transporter transmembrane region"/>
    <property type="match status" value="1"/>
</dbReference>
<dbReference type="PANTHER" id="PTHR43394:SF1">
    <property type="entry name" value="ATP-BINDING CASSETTE SUB-FAMILY B MEMBER 10, MITOCHONDRIAL"/>
    <property type="match status" value="1"/>
</dbReference>
<dbReference type="RefSeq" id="WP_252952256.1">
    <property type="nucleotide sequence ID" value="NZ_JAFIRR010000030.1"/>
</dbReference>
<organism evidence="12 13">
    <name type="scientific">Siccirubricoccus soli</name>
    <dbReference type="NCBI Taxonomy" id="2899147"/>
    <lineage>
        <taxon>Bacteria</taxon>
        <taxon>Pseudomonadati</taxon>
        <taxon>Pseudomonadota</taxon>
        <taxon>Alphaproteobacteria</taxon>
        <taxon>Acetobacterales</taxon>
        <taxon>Roseomonadaceae</taxon>
        <taxon>Siccirubricoccus</taxon>
    </lineage>
</organism>
<dbReference type="InterPro" id="IPR039421">
    <property type="entry name" value="Type_1_exporter"/>
</dbReference>
<dbReference type="InterPro" id="IPR017871">
    <property type="entry name" value="ABC_transporter-like_CS"/>
</dbReference>
<feature type="domain" description="ABC transporter" evidence="9">
    <location>
        <begin position="470"/>
        <end position="705"/>
    </location>
</feature>
<feature type="domain" description="ABC transmembrane type-1" evidence="10">
    <location>
        <begin position="157"/>
        <end position="437"/>
    </location>
</feature>
<keyword evidence="5" id="KW-0067">ATP-binding</keyword>
<dbReference type="Pfam" id="PF00005">
    <property type="entry name" value="ABC_tran"/>
    <property type="match status" value="1"/>
</dbReference>
<dbReference type="PROSITE" id="PS50990">
    <property type="entry name" value="PEPTIDASE_C39"/>
    <property type="match status" value="1"/>
</dbReference>
<evidence type="ECO:0000256" key="7">
    <source>
        <dbReference type="ARBA" id="ARBA00023136"/>
    </source>
</evidence>
<feature type="transmembrane region" description="Helical" evidence="8">
    <location>
        <begin position="296"/>
        <end position="316"/>
    </location>
</feature>
<dbReference type="SMART" id="SM00382">
    <property type="entry name" value="AAA"/>
    <property type="match status" value="1"/>
</dbReference>
<evidence type="ECO:0000259" key="10">
    <source>
        <dbReference type="PROSITE" id="PS50929"/>
    </source>
</evidence>
<dbReference type="InterPro" id="IPR003439">
    <property type="entry name" value="ABC_transporter-like_ATP-bd"/>
</dbReference>
<comment type="subcellular location">
    <subcellularLocation>
        <location evidence="1">Cell membrane</location>
        <topology evidence="1">Multi-pass membrane protein</topology>
    </subcellularLocation>
</comment>
<dbReference type="Pfam" id="PF00664">
    <property type="entry name" value="ABC_membrane"/>
    <property type="match status" value="1"/>
</dbReference>
<dbReference type="PROSITE" id="PS50929">
    <property type="entry name" value="ABC_TM1F"/>
    <property type="match status" value="1"/>
</dbReference>
<dbReference type="EMBL" id="JAFIRR010000030">
    <property type="protein sequence ID" value="MCO6415658.1"/>
    <property type="molecule type" value="Genomic_DNA"/>
</dbReference>
<protein>
    <submittedName>
        <fullName evidence="12">Peptidase domain-containing ABC transporter</fullName>
    </submittedName>
</protein>
<feature type="transmembrane region" description="Helical" evidence="8">
    <location>
        <begin position="158"/>
        <end position="180"/>
    </location>
</feature>
<evidence type="ECO:0000259" key="9">
    <source>
        <dbReference type="PROSITE" id="PS50893"/>
    </source>
</evidence>
<feature type="transmembrane region" description="Helical" evidence="8">
    <location>
        <begin position="270"/>
        <end position="290"/>
    </location>
</feature>
<keyword evidence="6 8" id="KW-1133">Transmembrane helix</keyword>
<keyword evidence="2 8" id="KW-0812">Transmembrane</keyword>
<evidence type="ECO:0000256" key="4">
    <source>
        <dbReference type="ARBA" id="ARBA00022801"/>
    </source>
</evidence>
<evidence type="ECO:0000256" key="6">
    <source>
        <dbReference type="ARBA" id="ARBA00022989"/>
    </source>
</evidence>
<feature type="transmembrane region" description="Helical" evidence="8">
    <location>
        <begin position="393"/>
        <end position="417"/>
    </location>
</feature>
<evidence type="ECO:0000256" key="8">
    <source>
        <dbReference type="SAM" id="Phobius"/>
    </source>
</evidence>
<gene>
    <name evidence="12" type="ORF">JYK14_05630</name>
</gene>